<reference evidence="2 3" key="1">
    <citation type="journal article" date="2018" name="Science">
        <title>The opium poppy genome and morphinan production.</title>
        <authorList>
            <person name="Guo L."/>
            <person name="Winzer T."/>
            <person name="Yang X."/>
            <person name="Li Y."/>
            <person name="Ning Z."/>
            <person name="He Z."/>
            <person name="Teodor R."/>
            <person name="Lu Y."/>
            <person name="Bowser T.A."/>
            <person name="Graham I.A."/>
            <person name="Ye K."/>
        </authorList>
    </citation>
    <scope>NUCLEOTIDE SEQUENCE [LARGE SCALE GENOMIC DNA]</scope>
    <source>
        <strain evidence="3">cv. HN1</strain>
        <tissue evidence="2">Leaves</tissue>
    </source>
</reference>
<feature type="compositionally biased region" description="Pro residues" evidence="1">
    <location>
        <begin position="1"/>
        <end position="18"/>
    </location>
</feature>
<dbReference type="EMBL" id="CM010715">
    <property type="protein sequence ID" value="RZC45660.1"/>
    <property type="molecule type" value="Genomic_DNA"/>
</dbReference>
<evidence type="ECO:0000313" key="3">
    <source>
        <dbReference type="Proteomes" id="UP000316621"/>
    </source>
</evidence>
<dbReference type="Gramene" id="RZC45660">
    <property type="protein sequence ID" value="RZC45660"/>
    <property type="gene ID" value="C5167_038604"/>
</dbReference>
<feature type="region of interest" description="Disordered" evidence="1">
    <location>
        <begin position="104"/>
        <end position="123"/>
    </location>
</feature>
<dbReference type="InterPro" id="IPR012881">
    <property type="entry name" value="DUF1685"/>
</dbReference>
<sequence length="170" mass="18818">MSVPPPPSSLPLPPPPRPLYKQRSWSPSSPSDMYSDEAWLRRKGAHTIRRTSSLSSITDDDLDELKACIELGLVFDSPDFDHRKLSDTLPALGLYYASKKQYNDSVSTKNNTPTLTPSASSSSVSECDVLSPVGSPNAIFEPGENPQLVKTRLKQWAQVVACMMRMRHSK</sequence>
<accession>A0A4Y7ICZ8</accession>
<feature type="region of interest" description="Disordered" evidence="1">
    <location>
        <begin position="1"/>
        <end position="33"/>
    </location>
</feature>
<dbReference type="AlphaFoldDB" id="A0A4Y7ICZ8"/>
<organism evidence="2 3">
    <name type="scientific">Papaver somniferum</name>
    <name type="common">Opium poppy</name>
    <dbReference type="NCBI Taxonomy" id="3469"/>
    <lineage>
        <taxon>Eukaryota</taxon>
        <taxon>Viridiplantae</taxon>
        <taxon>Streptophyta</taxon>
        <taxon>Embryophyta</taxon>
        <taxon>Tracheophyta</taxon>
        <taxon>Spermatophyta</taxon>
        <taxon>Magnoliopsida</taxon>
        <taxon>Ranunculales</taxon>
        <taxon>Papaveraceae</taxon>
        <taxon>Papaveroideae</taxon>
        <taxon>Papaver</taxon>
    </lineage>
</organism>
<name>A0A4Y7ICZ8_PAPSO</name>
<gene>
    <name evidence="2" type="ORF">C5167_038604</name>
</gene>
<evidence type="ECO:0000256" key="1">
    <source>
        <dbReference type="SAM" id="MobiDB-lite"/>
    </source>
</evidence>
<dbReference type="PANTHER" id="PTHR31865:SF1">
    <property type="entry name" value="INSERTASE, PUTATIVE (DUF1685)-RELATED"/>
    <property type="match status" value="1"/>
</dbReference>
<dbReference type="Pfam" id="PF07939">
    <property type="entry name" value="DUF1685"/>
    <property type="match status" value="1"/>
</dbReference>
<evidence type="ECO:0000313" key="2">
    <source>
        <dbReference type="EMBL" id="RZC45660.1"/>
    </source>
</evidence>
<dbReference type="OMA" id="DGMSEPK"/>
<dbReference type="Proteomes" id="UP000316621">
    <property type="component" value="Chromosome 1"/>
</dbReference>
<keyword evidence="3" id="KW-1185">Reference proteome</keyword>
<feature type="compositionally biased region" description="Polar residues" evidence="1">
    <location>
        <begin position="104"/>
        <end position="117"/>
    </location>
</feature>
<protein>
    <submittedName>
        <fullName evidence="2">Uncharacterized protein</fullName>
    </submittedName>
</protein>
<proteinExistence type="predicted"/>
<dbReference type="OrthoDB" id="641808at2759"/>
<dbReference type="PANTHER" id="PTHR31865">
    <property type="entry name" value="OSJNBA0071G03.3 PROTEIN"/>
    <property type="match status" value="1"/>
</dbReference>